<keyword evidence="2" id="KW-1185">Reference proteome</keyword>
<feature type="non-terminal residue" evidence="1">
    <location>
        <position position="217"/>
    </location>
</feature>
<proteinExistence type="predicted"/>
<name>A0A9P4IVG8_9PEZI</name>
<gene>
    <name evidence="1" type="ORF">K461DRAFT_280427</name>
</gene>
<reference evidence="1" key="1">
    <citation type="journal article" date="2020" name="Stud. Mycol.">
        <title>101 Dothideomycetes genomes: a test case for predicting lifestyles and emergence of pathogens.</title>
        <authorList>
            <person name="Haridas S."/>
            <person name="Albert R."/>
            <person name="Binder M."/>
            <person name="Bloem J."/>
            <person name="Labutti K."/>
            <person name="Salamov A."/>
            <person name="Andreopoulos B."/>
            <person name="Baker S."/>
            <person name="Barry K."/>
            <person name="Bills G."/>
            <person name="Bluhm B."/>
            <person name="Cannon C."/>
            <person name="Castanera R."/>
            <person name="Culley D."/>
            <person name="Daum C."/>
            <person name="Ezra D."/>
            <person name="Gonzalez J."/>
            <person name="Henrissat B."/>
            <person name="Kuo A."/>
            <person name="Liang C."/>
            <person name="Lipzen A."/>
            <person name="Lutzoni F."/>
            <person name="Magnuson J."/>
            <person name="Mondo S."/>
            <person name="Nolan M."/>
            <person name="Ohm R."/>
            <person name="Pangilinan J."/>
            <person name="Park H.-J."/>
            <person name="Ramirez L."/>
            <person name="Alfaro M."/>
            <person name="Sun H."/>
            <person name="Tritt A."/>
            <person name="Yoshinaga Y."/>
            <person name="Zwiers L.-H."/>
            <person name="Turgeon B."/>
            <person name="Goodwin S."/>
            <person name="Spatafora J."/>
            <person name="Crous P."/>
            <person name="Grigoriev I."/>
        </authorList>
    </citation>
    <scope>NUCLEOTIDE SEQUENCE</scope>
    <source>
        <strain evidence="1">CBS 260.36</strain>
    </source>
</reference>
<comment type="caution">
    <text evidence="1">The sequence shown here is derived from an EMBL/GenBank/DDBJ whole genome shotgun (WGS) entry which is preliminary data.</text>
</comment>
<protein>
    <submittedName>
        <fullName evidence="1">Uncharacterized protein</fullName>
    </submittedName>
</protein>
<dbReference type="AlphaFoldDB" id="A0A9P4IVG8"/>
<organism evidence="1 2">
    <name type="scientific">Myriangium duriaei CBS 260.36</name>
    <dbReference type="NCBI Taxonomy" id="1168546"/>
    <lineage>
        <taxon>Eukaryota</taxon>
        <taxon>Fungi</taxon>
        <taxon>Dikarya</taxon>
        <taxon>Ascomycota</taxon>
        <taxon>Pezizomycotina</taxon>
        <taxon>Dothideomycetes</taxon>
        <taxon>Dothideomycetidae</taxon>
        <taxon>Myriangiales</taxon>
        <taxon>Myriangiaceae</taxon>
        <taxon>Myriangium</taxon>
    </lineage>
</organism>
<dbReference type="Proteomes" id="UP000799439">
    <property type="component" value="Unassembled WGS sequence"/>
</dbReference>
<sequence>MTYDLLREDANCMARWMVLTTEHAWTEKDEFDEFWDSDSGRYGASRTRWALCRTCKGIYAEVLPLIYKAMTFDGSGHLNSPIADPGDIASFMKRCRVDLVACMEIELRVGLGFAKDFLTFAKAIDGDRYLTFLRINFTILGSYDNHARLGDYAEVQVVCMYWRYMRVGGPIYLAFWDSMYAFWEGLPKKFRGAEAQRRPAMSADSNFSHDQAATARS</sequence>
<accession>A0A9P4IVG8</accession>
<evidence type="ECO:0000313" key="1">
    <source>
        <dbReference type="EMBL" id="KAF2150406.1"/>
    </source>
</evidence>
<evidence type="ECO:0000313" key="2">
    <source>
        <dbReference type="Proteomes" id="UP000799439"/>
    </source>
</evidence>
<dbReference type="EMBL" id="ML996089">
    <property type="protein sequence ID" value="KAF2150406.1"/>
    <property type="molecule type" value="Genomic_DNA"/>
</dbReference>